<dbReference type="InterPro" id="IPR036390">
    <property type="entry name" value="WH_DNA-bd_sf"/>
</dbReference>
<keyword evidence="2 5" id="KW-0805">Transcription regulation</keyword>
<dbReference type="PANTHER" id="PTHR12081">
    <property type="entry name" value="TRANSCRIPTION FACTOR E2F"/>
    <property type="match status" value="1"/>
</dbReference>
<keyword evidence="5" id="KW-0539">Nucleus</keyword>
<evidence type="ECO:0000256" key="3">
    <source>
        <dbReference type="ARBA" id="ARBA00023125"/>
    </source>
</evidence>
<dbReference type="PANTHER" id="PTHR12081:SF7">
    <property type="entry name" value="TRANSCRIPTION FACTOR EFL-3"/>
    <property type="match status" value="1"/>
</dbReference>
<dbReference type="EMBL" id="UZAH01025597">
    <property type="protein sequence ID" value="VDO66953.1"/>
    <property type="molecule type" value="Genomic_DNA"/>
</dbReference>
<organism evidence="9 10">
    <name type="scientific">Heligmosomoides polygyrus</name>
    <name type="common">Parasitic roundworm</name>
    <dbReference type="NCBI Taxonomy" id="6339"/>
    <lineage>
        <taxon>Eukaryota</taxon>
        <taxon>Metazoa</taxon>
        <taxon>Ecdysozoa</taxon>
        <taxon>Nematoda</taxon>
        <taxon>Chromadorea</taxon>
        <taxon>Rhabditida</taxon>
        <taxon>Rhabditina</taxon>
        <taxon>Rhabditomorpha</taxon>
        <taxon>Strongyloidea</taxon>
        <taxon>Heligmosomidae</taxon>
        <taxon>Heligmosomoides</taxon>
    </lineage>
</organism>
<sequence>MSQWAAMLEANKENIPYPIDLADQKPTVSSSSDADALREIDVDVDVTTIPHHSALPPSPPLSQKSNVSVHSQESMRESPHIYRVSASVSSRRESSDDLDVESEDGEVTSRKEKSLGLLCQRFLVAMNEETRVSSSREVHLETVARKMNVEKRRIYDIVNVMEALDAMSKTNKSYYRWHGLEGLPKLMADLQKEAVEERLPERVLRVEQAMCSFTELSPGSRKFGAKEIVGTLVGEDASPSSSNHSTDALNLSQNSEKRTRVDGRDRQGRNSLAQLCRRFLMVLLSNPKNTRRVSLDVASTVLIKDPETEGFEPPSRSRCRRLYDIANVLVALGLIKKVHYLFGTKKIPLFVYCGPEPDENSTFDVNACIERLLASTASTPLTPQMKVRPK</sequence>
<dbReference type="SMART" id="SM01372">
    <property type="entry name" value="E2F_TDP"/>
    <property type="match status" value="2"/>
</dbReference>
<feature type="region of interest" description="Disordered" evidence="6">
    <location>
        <begin position="234"/>
        <end position="267"/>
    </location>
</feature>
<feature type="domain" description="E2F/DP family winged-helix DNA-binding" evidence="7">
    <location>
        <begin position="110"/>
        <end position="179"/>
    </location>
</feature>
<dbReference type="GO" id="GO:0000981">
    <property type="term" value="F:DNA-binding transcription factor activity, RNA polymerase II-specific"/>
    <property type="evidence" value="ECO:0007669"/>
    <property type="project" value="TreeGrafter"/>
</dbReference>
<reference evidence="10" key="2">
    <citation type="submission" date="2019-09" db="UniProtKB">
        <authorList>
            <consortium name="WormBaseParasite"/>
        </authorList>
    </citation>
    <scope>IDENTIFICATION</scope>
</reference>
<dbReference type="InterPro" id="IPR015633">
    <property type="entry name" value="E2F"/>
</dbReference>
<feature type="domain" description="E2F/DP family winged-helix DNA-binding" evidence="7">
    <location>
        <begin position="267"/>
        <end position="354"/>
    </location>
</feature>
<comment type="similarity">
    <text evidence="1 5">Belongs to the E2F/DP family.</text>
</comment>
<dbReference type="SUPFAM" id="SSF46785">
    <property type="entry name" value="Winged helix' DNA-binding domain"/>
    <property type="match status" value="2"/>
</dbReference>
<feature type="compositionally biased region" description="Basic and acidic residues" evidence="6">
    <location>
        <begin position="255"/>
        <end position="267"/>
    </location>
</feature>
<dbReference type="AlphaFoldDB" id="A0A183FH89"/>
<keyword evidence="4 5" id="KW-0804">Transcription</keyword>
<evidence type="ECO:0000313" key="9">
    <source>
        <dbReference type="Proteomes" id="UP000050761"/>
    </source>
</evidence>
<evidence type="ECO:0000256" key="2">
    <source>
        <dbReference type="ARBA" id="ARBA00023015"/>
    </source>
</evidence>
<accession>A0A183FH89</accession>
<dbReference type="FunFam" id="1.10.10.10:FF:000832">
    <property type="entry name" value="E2F-like (Mammalian transcription factor)"/>
    <property type="match status" value="1"/>
</dbReference>
<evidence type="ECO:0000256" key="4">
    <source>
        <dbReference type="ARBA" id="ARBA00023163"/>
    </source>
</evidence>
<evidence type="ECO:0000256" key="5">
    <source>
        <dbReference type="RuleBase" id="RU003796"/>
    </source>
</evidence>
<gene>
    <name evidence="8" type="ORF">HPBE_LOCUS6107</name>
</gene>
<reference evidence="8 9" key="1">
    <citation type="submission" date="2018-11" db="EMBL/GenBank/DDBJ databases">
        <authorList>
            <consortium name="Pathogen Informatics"/>
        </authorList>
    </citation>
    <scope>NUCLEOTIDE SEQUENCE [LARGE SCALE GENOMIC DNA]</scope>
</reference>
<keyword evidence="9" id="KW-1185">Reference proteome</keyword>
<feature type="compositionally biased region" description="Polar residues" evidence="6">
    <location>
        <begin position="63"/>
        <end position="72"/>
    </location>
</feature>
<dbReference type="GO" id="GO:0090575">
    <property type="term" value="C:RNA polymerase II transcription regulator complex"/>
    <property type="evidence" value="ECO:0007669"/>
    <property type="project" value="TreeGrafter"/>
</dbReference>
<dbReference type="InterPro" id="IPR003316">
    <property type="entry name" value="E2F_WHTH_DNA-bd_dom"/>
</dbReference>
<evidence type="ECO:0000313" key="10">
    <source>
        <dbReference type="WBParaSite" id="HPBE_0000610601-mRNA-1"/>
    </source>
</evidence>
<feature type="region of interest" description="Disordered" evidence="6">
    <location>
        <begin position="49"/>
        <end position="107"/>
    </location>
</feature>
<evidence type="ECO:0000256" key="6">
    <source>
        <dbReference type="SAM" id="MobiDB-lite"/>
    </source>
</evidence>
<name>A0A183FH89_HELPZ</name>
<accession>A0A3P7YQA9</accession>
<protein>
    <submittedName>
        <fullName evidence="10">E2F_TDP domain-containing protein</fullName>
    </submittedName>
</protein>
<comment type="subcellular location">
    <subcellularLocation>
        <location evidence="5">Nucleus</location>
    </subcellularLocation>
</comment>
<dbReference type="WBParaSite" id="HPBE_0000610601-mRNA-1">
    <property type="protein sequence ID" value="HPBE_0000610601-mRNA-1"/>
    <property type="gene ID" value="HPBE_0000610601"/>
</dbReference>
<dbReference type="Pfam" id="PF02319">
    <property type="entry name" value="WHD_E2F_TDP"/>
    <property type="match status" value="2"/>
</dbReference>
<dbReference type="OrthoDB" id="5318at2759"/>
<feature type="compositionally biased region" description="Polar residues" evidence="6">
    <location>
        <begin position="238"/>
        <end position="254"/>
    </location>
</feature>
<dbReference type="GO" id="GO:0000978">
    <property type="term" value="F:RNA polymerase II cis-regulatory region sequence-specific DNA binding"/>
    <property type="evidence" value="ECO:0007669"/>
    <property type="project" value="InterPro"/>
</dbReference>
<keyword evidence="3 5" id="KW-0238">DNA-binding</keyword>
<dbReference type="InterPro" id="IPR036388">
    <property type="entry name" value="WH-like_DNA-bd_sf"/>
</dbReference>
<evidence type="ECO:0000256" key="1">
    <source>
        <dbReference type="ARBA" id="ARBA00010940"/>
    </source>
</evidence>
<dbReference type="Proteomes" id="UP000050761">
    <property type="component" value="Unassembled WGS sequence"/>
</dbReference>
<evidence type="ECO:0000313" key="8">
    <source>
        <dbReference type="EMBL" id="VDO66953.1"/>
    </source>
</evidence>
<feature type="compositionally biased region" description="Acidic residues" evidence="6">
    <location>
        <begin position="96"/>
        <end position="106"/>
    </location>
</feature>
<proteinExistence type="inferred from homology"/>
<evidence type="ECO:0000259" key="7">
    <source>
        <dbReference type="SMART" id="SM01372"/>
    </source>
</evidence>
<dbReference type="FunFam" id="1.10.10.10:FF:000629">
    <property type="entry name" value="Transcription factor E2F/dimerization partner"/>
    <property type="match status" value="1"/>
</dbReference>
<dbReference type="Gene3D" id="1.10.10.10">
    <property type="entry name" value="Winged helix-like DNA-binding domain superfamily/Winged helix DNA-binding domain"/>
    <property type="match status" value="2"/>
</dbReference>